<dbReference type="AlphaFoldDB" id="A0A0S7BYY1"/>
<feature type="transmembrane region" description="Helical" evidence="1">
    <location>
        <begin position="83"/>
        <end position="99"/>
    </location>
</feature>
<feature type="transmembrane region" description="Helical" evidence="1">
    <location>
        <begin position="12"/>
        <end position="35"/>
    </location>
</feature>
<evidence type="ECO:0000313" key="2">
    <source>
        <dbReference type="EMBL" id="GAP42182.1"/>
    </source>
</evidence>
<name>A0A0S7BYY1_9BACT</name>
<feature type="transmembrane region" description="Helical" evidence="1">
    <location>
        <begin position="156"/>
        <end position="173"/>
    </location>
</feature>
<keyword evidence="1" id="KW-0812">Transmembrane</keyword>
<keyword evidence="1" id="KW-1133">Transmembrane helix</keyword>
<feature type="transmembrane region" description="Helical" evidence="1">
    <location>
        <begin position="185"/>
        <end position="202"/>
    </location>
</feature>
<evidence type="ECO:0000313" key="3">
    <source>
        <dbReference type="Proteomes" id="UP000053091"/>
    </source>
</evidence>
<dbReference type="OrthoDB" id="9786064at2"/>
<reference evidence="2" key="1">
    <citation type="journal article" date="2015" name="Genome Announc.">
        <title>Draft Genome Sequence of Bacteroidales Strain TBC1, a Novel Isolate from a Methanogenic Wastewater Treatment System.</title>
        <authorList>
            <person name="Tourlousse D.M."/>
            <person name="Matsuura N."/>
            <person name="Sun L."/>
            <person name="Toyonaga M."/>
            <person name="Kuroda K."/>
            <person name="Ohashi A."/>
            <person name="Cruz R."/>
            <person name="Yamaguchi T."/>
            <person name="Sekiguchi Y."/>
        </authorList>
    </citation>
    <scope>NUCLEOTIDE SEQUENCE [LARGE SCALE GENOMIC DNA]</scope>
    <source>
        <strain evidence="2">TBC1</strain>
    </source>
</reference>
<gene>
    <name evidence="2" type="ORF">TBC1_11311</name>
</gene>
<keyword evidence="1" id="KW-0472">Membrane</keyword>
<dbReference type="STRING" id="1678841.TBC1_11311"/>
<protein>
    <recommendedName>
        <fullName evidence="4">PAP2 superfamily</fullName>
    </recommendedName>
</protein>
<sequence length="203" mass="22452">MESKIARLISYILHPLLMPTYALLLLFNQNTYYVLILPEKLKWALTGLILGNTFILPTVIIWLMLQKGIISSLQLPERKERTFPFVIAAISFFATYFMLSNMGLPAVFLLFLLGGSILVVVAAIINLFWKISIHMMGIGGLAGGFAGLMFTHHLNTPLLIILLIILGGITGFARLKLNTHNEAQVYSGYVAGALIMSGIFILL</sequence>
<feature type="transmembrane region" description="Helical" evidence="1">
    <location>
        <begin position="41"/>
        <end position="63"/>
    </location>
</feature>
<accession>A0A0S7BYY1</accession>
<evidence type="ECO:0008006" key="4">
    <source>
        <dbReference type="Google" id="ProtNLM"/>
    </source>
</evidence>
<dbReference type="RefSeq" id="WP_062037489.1">
    <property type="nucleotide sequence ID" value="NZ_DF968182.1"/>
</dbReference>
<keyword evidence="3" id="KW-1185">Reference proteome</keyword>
<dbReference type="Proteomes" id="UP000053091">
    <property type="component" value="Unassembled WGS sequence"/>
</dbReference>
<evidence type="ECO:0000256" key="1">
    <source>
        <dbReference type="SAM" id="Phobius"/>
    </source>
</evidence>
<organism evidence="2">
    <name type="scientific">Lentimicrobium saccharophilum</name>
    <dbReference type="NCBI Taxonomy" id="1678841"/>
    <lineage>
        <taxon>Bacteria</taxon>
        <taxon>Pseudomonadati</taxon>
        <taxon>Bacteroidota</taxon>
        <taxon>Bacteroidia</taxon>
        <taxon>Bacteroidales</taxon>
        <taxon>Lentimicrobiaceae</taxon>
        <taxon>Lentimicrobium</taxon>
    </lineage>
</organism>
<feature type="transmembrane region" description="Helical" evidence="1">
    <location>
        <begin position="105"/>
        <end position="125"/>
    </location>
</feature>
<dbReference type="PATRIC" id="fig|1678841.3.peg.356"/>
<proteinExistence type="predicted"/>
<dbReference type="EMBL" id="DF968182">
    <property type="protein sequence ID" value="GAP42182.1"/>
    <property type="molecule type" value="Genomic_DNA"/>
</dbReference>